<dbReference type="AlphaFoldDB" id="A0A8S3JQN1"/>
<name>A0A8S3JQN1_9BILA</name>
<protein>
    <submittedName>
        <fullName evidence="1">Uncharacterized protein</fullName>
    </submittedName>
</protein>
<sequence>MQSQQAPIGTVDFWLLP</sequence>
<feature type="non-terminal residue" evidence="1">
    <location>
        <position position="17"/>
    </location>
</feature>
<evidence type="ECO:0000313" key="1">
    <source>
        <dbReference type="EMBL" id="CAF5219522.1"/>
    </source>
</evidence>
<organism evidence="1 2">
    <name type="scientific">Rotaria magnacalcarata</name>
    <dbReference type="NCBI Taxonomy" id="392030"/>
    <lineage>
        <taxon>Eukaryota</taxon>
        <taxon>Metazoa</taxon>
        <taxon>Spiralia</taxon>
        <taxon>Gnathifera</taxon>
        <taxon>Rotifera</taxon>
        <taxon>Eurotatoria</taxon>
        <taxon>Bdelloidea</taxon>
        <taxon>Philodinida</taxon>
        <taxon>Philodinidae</taxon>
        <taxon>Rotaria</taxon>
    </lineage>
</organism>
<dbReference type="Proteomes" id="UP000676336">
    <property type="component" value="Unassembled WGS sequence"/>
</dbReference>
<proteinExistence type="predicted"/>
<reference evidence="1" key="1">
    <citation type="submission" date="2021-02" db="EMBL/GenBank/DDBJ databases">
        <authorList>
            <person name="Nowell W R."/>
        </authorList>
    </citation>
    <scope>NUCLEOTIDE SEQUENCE</scope>
</reference>
<evidence type="ECO:0000313" key="2">
    <source>
        <dbReference type="Proteomes" id="UP000676336"/>
    </source>
</evidence>
<comment type="caution">
    <text evidence="1">The sequence shown here is derived from an EMBL/GenBank/DDBJ whole genome shotgun (WGS) entry which is preliminary data.</text>
</comment>
<accession>A0A8S3JQN1</accession>
<dbReference type="EMBL" id="CAJOBI010348406">
    <property type="protein sequence ID" value="CAF5219522.1"/>
    <property type="molecule type" value="Genomic_DNA"/>
</dbReference>
<gene>
    <name evidence="1" type="ORF">SMN809_LOCUS81460</name>
</gene>